<organism evidence="1">
    <name type="scientific">marine sediment metagenome</name>
    <dbReference type="NCBI Taxonomy" id="412755"/>
    <lineage>
        <taxon>unclassified sequences</taxon>
        <taxon>metagenomes</taxon>
        <taxon>ecological metagenomes</taxon>
    </lineage>
</organism>
<protein>
    <submittedName>
        <fullName evidence="1">Uncharacterized protein</fullName>
    </submittedName>
</protein>
<accession>X1CRM6</accession>
<reference evidence="1" key="1">
    <citation type="journal article" date="2014" name="Front. Microbiol.">
        <title>High frequency of phylogenetically diverse reductive dehalogenase-homologous genes in deep subseafloor sedimentary metagenomes.</title>
        <authorList>
            <person name="Kawai M."/>
            <person name="Futagami T."/>
            <person name="Toyoda A."/>
            <person name="Takaki Y."/>
            <person name="Nishi S."/>
            <person name="Hori S."/>
            <person name="Arai W."/>
            <person name="Tsubouchi T."/>
            <person name="Morono Y."/>
            <person name="Uchiyama I."/>
            <person name="Ito T."/>
            <person name="Fujiyama A."/>
            <person name="Inagaki F."/>
            <person name="Takami H."/>
        </authorList>
    </citation>
    <scope>NUCLEOTIDE SEQUENCE</scope>
    <source>
        <strain evidence="1">Expedition CK06-06</strain>
    </source>
</reference>
<dbReference type="EMBL" id="BART01011582">
    <property type="protein sequence ID" value="GAG86916.1"/>
    <property type="molecule type" value="Genomic_DNA"/>
</dbReference>
<proteinExistence type="predicted"/>
<comment type="caution">
    <text evidence="1">The sequence shown here is derived from an EMBL/GenBank/DDBJ whole genome shotgun (WGS) entry which is preliminary data.</text>
</comment>
<evidence type="ECO:0000313" key="1">
    <source>
        <dbReference type="EMBL" id="GAG86916.1"/>
    </source>
</evidence>
<gene>
    <name evidence="1" type="ORF">S01H4_24604</name>
</gene>
<name>X1CRM6_9ZZZZ</name>
<feature type="non-terminal residue" evidence="1">
    <location>
        <position position="1"/>
    </location>
</feature>
<sequence>IRKFIGVENYSNQYGEVANISLLTNVDTNNAKQKDLDTLKSVNDNDLNDIAKSYTLPFSTLTIALAEMIASGEKNLSEDKSKRTNQSNAQADAYIHLTPAVRMHKETMDVFVAGFLNNKTVLVEGDYPVKNKREKTLCKDAIAKHCDLRMKKYRQYKVGQMDAINVTGSTLQML</sequence>
<dbReference type="AlphaFoldDB" id="X1CRM6"/>